<protein>
    <submittedName>
        <fullName evidence="5">Uncharacterized protein</fullName>
    </submittedName>
</protein>
<dbReference type="KEGG" id="ccp:CHC_T00004741001"/>
<keyword evidence="2" id="KW-0808">Transferase</keyword>
<accession>R7QGD7</accession>
<dbReference type="RefSeq" id="XP_005716315.1">
    <property type="nucleotide sequence ID" value="XM_005716258.1"/>
</dbReference>
<keyword evidence="6" id="KW-1185">Reference proteome</keyword>
<dbReference type="PhylomeDB" id="R7QGD7"/>
<dbReference type="CDD" id="cd02440">
    <property type="entry name" value="AdoMet_MTases"/>
    <property type="match status" value="1"/>
</dbReference>
<gene>
    <name evidence="5" type="ORF">CHC_T00004741001</name>
</gene>
<evidence type="ECO:0000256" key="2">
    <source>
        <dbReference type="ARBA" id="ARBA00022679"/>
    </source>
</evidence>
<name>R7QGD7_CHOCR</name>
<dbReference type="EMBL" id="HG001781">
    <property type="protein sequence ID" value="CDF36496.1"/>
    <property type="molecule type" value="Genomic_DNA"/>
</dbReference>
<evidence type="ECO:0000256" key="3">
    <source>
        <dbReference type="ARBA" id="ARBA00022691"/>
    </source>
</evidence>
<dbReference type="Pfam" id="PF11968">
    <property type="entry name" value="Bmt2"/>
    <property type="match status" value="1"/>
</dbReference>
<feature type="compositionally biased region" description="Basic residues" evidence="4">
    <location>
        <begin position="369"/>
        <end position="388"/>
    </location>
</feature>
<dbReference type="OrthoDB" id="5954793at2759"/>
<dbReference type="Gene3D" id="3.40.50.150">
    <property type="entry name" value="Vaccinia Virus protein VP39"/>
    <property type="match status" value="1"/>
</dbReference>
<feature type="region of interest" description="Disordered" evidence="4">
    <location>
        <begin position="333"/>
        <end position="388"/>
    </location>
</feature>
<dbReference type="Proteomes" id="UP000012073">
    <property type="component" value="Unassembled WGS sequence"/>
</dbReference>
<organism evidence="5 6">
    <name type="scientific">Chondrus crispus</name>
    <name type="common">Carrageen Irish moss</name>
    <name type="synonym">Polymorpha crispa</name>
    <dbReference type="NCBI Taxonomy" id="2769"/>
    <lineage>
        <taxon>Eukaryota</taxon>
        <taxon>Rhodophyta</taxon>
        <taxon>Florideophyceae</taxon>
        <taxon>Rhodymeniophycidae</taxon>
        <taxon>Gigartinales</taxon>
        <taxon>Gigartinaceae</taxon>
        <taxon>Chondrus</taxon>
    </lineage>
</organism>
<dbReference type="PANTHER" id="PTHR21008:SF1">
    <property type="entry name" value="25S RRNA (ADENINE(2142)-N(1))-METHYLTRANSFERASE"/>
    <property type="match status" value="1"/>
</dbReference>
<keyword evidence="1" id="KW-0489">Methyltransferase</keyword>
<keyword evidence="3" id="KW-0949">S-adenosyl-L-methionine</keyword>
<dbReference type="AlphaFoldDB" id="R7QGD7"/>
<dbReference type="InterPro" id="IPR029063">
    <property type="entry name" value="SAM-dependent_MTases_sf"/>
</dbReference>
<proteinExistence type="predicted"/>
<dbReference type="SUPFAM" id="SSF53335">
    <property type="entry name" value="S-adenosyl-L-methionine-dependent methyltransferases"/>
    <property type="match status" value="1"/>
</dbReference>
<dbReference type="GeneID" id="17324032"/>
<dbReference type="InterPro" id="IPR021867">
    <property type="entry name" value="Bmt2/SAMTOR"/>
</dbReference>
<feature type="region of interest" description="Disordered" evidence="4">
    <location>
        <begin position="1"/>
        <end position="22"/>
    </location>
</feature>
<dbReference type="STRING" id="2769.R7QGD7"/>
<dbReference type="GO" id="GO:0016433">
    <property type="term" value="F:rRNA (adenine) methyltransferase activity"/>
    <property type="evidence" value="ECO:0007669"/>
    <property type="project" value="TreeGrafter"/>
</dbReference>
<evidence type="ECO:0000313" key="5">
    <source>
        <dbReference type="EMBL" id="CDF36496.1"/>
    </source>
</evidence>
<dbReference type="Gramene" id="CDF36496">
    <property type="protein sequence ID" value="CDF36496"/>
    <property type="gene ID" value="CHC_T00004741001"/>
</dbReference>
<evidence type="ECO:0000256" key="4">
    <source>
        <dbReference type="SAM" id="MobiDB-lite"/>
    </source>
</evidence>
<sequence>MKQIGNSRRPRQRSAPRSAFFTSEFPPDISSLSRSEVIAKYHEIRKNLVAIDNSPQFPNEASKEAMRQVLKAQLAMIGIEKYQNASRAGESLGGGFDSSQWVLKKLPQYADRYLGECDSTISLLDVGAIAHRFPSELIVPQGNNADNKRATTISLKVTSIDLNPEDSEAGKQVIKADFFDFAMQKLNHDMEKYHVICLSLCVNFEGCPRRRGLMLSLASRLLRPHGLLFLVLPGACVKNSRYLDDERFRVIMEATGVKLLSITYTSKLMQSILERREAKPNITLAQMQLLSTKEILRTGKERNNFSICLDTRLLHDNGSNAQFSVIDADTSQDIPVPRKIPQPRRKKRKKNTKRKSHISEIQKNLKSNERKRARRKAMRRFRSTKGES</sequence>
<feature type="compositionally biased region" description="Basic residues" evidence="4">
    <location>
        <begin position="341"/>
        <end position="356"/>
    </location>
</feature>
<dbReference type="PANTHER" id="PTHR21008">
    <property type="entry name" value="S-ADENOSYLMETHIONINE SENSOR UPSTREAM OF MTORC1-RELATED"/>
    <property type="match status" value="1"/>
</dbReference>
<dbReference type="GO" id="GO:0005730">
    <property type="term" value="C:nucleolus"/>
    <property type="evidence" value="ECO:0007669"/>
    <property type="project" value="TreeGrafter"/>
</dbReference>
<evidence type="ECO:0000313" key="6">
    <source>
        <dbReference type="Proteomes" id="UP000012073"/>
    </source>
</evidence>
<reference evidence="6" key="1">
    <citation type="journal article" date="2013" name="Proc. Natl. Acad. Sci. U.S.A.">
        <title>Genome structure and metabolic features in the red seaweed Chondrus crispus shed light on evolution of the Archaeplastida.</title>
        <authorList>
            <person name="Collen J."/>
            <person name="Porcel B."/>
            <person name="Carre W."/>
            <person name="Ball S.G."/>
            <person name="Chaparro C."/>
            <person name="Tonon T."/>
            <person name="Barbeyron T."/>
            <person name="Michel G."/>
            <person name="Noel B."/>
            <person name="Valentin K."/>
            <person name="Elias M."/>
            <person name="Artiguenave F."/>
            <person name="Arun A."/>
            <person name="Aury J.M."/>
            <person name="Barbosa-Neto J.F."/>
            <person name="Bothwell J.H."/>
            <person name="Bouget F.Y."/>
            <person name="Brillet L."/>
            <person name="Cabello-Hurtado F."/>
            <person name="Capella-Gutierrez S."/>
            <person name="Charrier B."/>
            <person name="Cladiere L."/>
            <person name="Cock J.M."/>
            <person name="Coelho S.M."/>
            <person name="Colleoni C."/>
            <person name="Czjzek M."/>
            <person name="Da Silva C."/>
            <person name="Delage L."/>
            <person name="Denoeud F."/>
            <person name="Deschamps P."/>
            <person name="Dittami S.M."/>
            <person name="Gabaldon T."/>
            <person name="Gachon C.M."/>
            <person name="Groisillier A."/>
            <person name="Herve C."/>
            <person name="Jabbari K."/>
            <person name="Katinka M."/>
            <person name="Kloareg B."/>
            <person name="Kowalczyk N."/>
            <person name="Labadie K."/>
            <person name="Leblanc C."/>
            <person name="Lopez P.J."/>
            <person name="McLachlan D.H."/>
            <person name="Meslet-Cladiere L."/>
            <person name="Moustafa A."/>
            <person name="Nehr Z."/>
            <person name="Nyvall Collen P."/>
            <person name="Panaud O."/>
            <person name="Partensky F."/>
            <person name="Poulain J."/>
            <person name="Rensing S.A."/>
            <person name="Rousvoal S."/>
            <person name="Samson G."/>
            <person name="Symeonidi A."/>
            <person name="Weissenbach J."/>
            <person name="Zambounis A."/>
            <person name="Wincker P."/>
            <person name="Boyen C."/>
        </authorList>
    </citation>
    <scope>NUCLEOTIDE SEQUENCE [LARGE SCALE GENOMIC DNA]</scope>
    <source>
        <strain evidence="6">cv. Stackhouse</strain>
    </source>
</reference>
<evidence type="ECO:0000256" key="1">
    <source>
        <dbReference type="ARBA" id="ARBA00022603"/>
    </source>
</evidence>